<gene>
    <name evidence="4" type="ORF">GCM10009765_36350</name>
</gene>
<proteinExistence type="predicted"/>
<dbReference type="PANTHER" id="PTHR37042:SF4">
    <property type="entry name" value="OUTER MEMBRANE PROTEIN RV1973"/>
    <property type="match status" value="1"/>
</dbReference>
<evidence type="ECO:0000256" key="1">
    <source>
        <dbReference type="ARBA" id="ARBA00004370"/>
    </source>
</evidence>
<organism evidence="4 5">
    <name type="scientific">Fodinicola feengrottensis</name>
    <dbReference type="NCBI Taxonomy" id="435914"/>
    <lineage>
        <taxon>Bacteria</taxon>
        <taxon>Bacillati</taxon>
        <taxon>Actinomycetota</taxon>
        <taxon>Actinomycetes</taxon>
        <taxon>Mycobacteriales</taxon>
        <taxon>Fodinicola</taxon>
    </lineage>
</organism>
<dbReference type="SUPFAM" id="SSF54427">
    <property type="entry name" value="NTF2-like"/>
    <property type="match status" value="1"/>
</dbReference>
<name>A0ABN2H8S8_9ACTN</name>
<dbReference type="RefSeq" id="WP_344311415.1">
    <property type="nucleotide sequence ID" value="NZ_BAAANY010000011.1"/>
</dbReference>
<keyword evidence="5" id="KW-1185">Reference proteome</keyword>
<evidence type="ECO:0000313" key="4">
    <source>
        <dbReference type="EMBL" id="GAA1683791.1"/>
    </source>
</evidence>
<accession>A0ABN2H8S8</accession>
<dbReference type="Proteomes" id="UP001500618">
    <property type="component" value="Unassembled WGS sequence"/>
</dbReference>
<sequence length="203" mass="21470">MKTLLRRVVRTVPLGAPAASKAALRTKPLANRLLVNPVLVAAIALVVIAVAAAGWCGWSYQQAAHDESLRYSQLRDEVRQAGEQAVQNLNTLDYRNAAAGLAVWAQSTTGDLHQQLTDNRPQVTAQLQKAQTVTTARVLEAALTTLDDRAGTATVIVALKITVTPSTGAPVDKSNRFEGQLTRTDDGWKLAAVGPVPIGTGSG</sequence>
<dbReference type="InterPro" id="IPR032710">
    <property type="entry name" value="NTF2-like_dom_sf"/>
</dbReference>
<evidence type="ECO:0000256" key="2">
    <source>
        <dbReference type="ARBA" id="ARBA00023136"/>
    </source>
</evidence>
<feature type="transmembrane region" description="Helical" evidence="3">
    <location>
        <begin position="33"/>
        <end position="55"/>
    </location>
</feature>
<protein>
    <submittedName>
        <fullName evidence="4">Nuclear transport factor 2 family protein</fullName>
    </submittedName>
</protein>
<reference evidence="4 5" key="1">
    <citation type="journal article" date="2019" name="Int. J. Syst. Evol. Microbiol.">
        <title>The Global Catalogue of Microorganisms (GCM) 10K type strain sequencing project: providing services to taxonomists for standard genome sequencing and annotation.</title>
        <authorList>
            <consortium name="The Broad Institute Genomics Platform"/>
            <consortium name="The Broad Institute Genome Sequencing Center for Infectious Disease"/>
            <person name="Wu L."/>
            <person name="Ma J."/>
        </authorList>
    </citation>
    <scope>NUCLEOTIDE SEQUENCE [LARGE SCALE GENOMIC DNA]</scope>
    <source>
        <strain evidence="4 5">JCM 14718</strain>
    </source>
</reference>
<comment type="caution">
    <text evidence="4">The sequence shown here is derived from an EMBL/GenBank/DDBJ whole genome shotgun (WGS) entry which is preliminary data.</text>
</comment>
<keyword evidence="3" id="KW-1133">Transmembrane helix</keyword>
<keyword evidence="2 3" id="KW-0472">Membrane</keyword>
<dbReference type="EMBL" id="BAAANY010000011">
    <property type="protein sequence ID" value="GAA1683791.1"/>
    <property type="molecule type" value="Genomic_DNA"/>
</dbReference>
<keyword evidence="3" id="KW-0812">Transmembrane</keyword>
<evidence type="ECO:0000313" key="5">
    <source>
        <dbReference type="Proteomes" id="UP001500618"/>
    </source>
</evidence>
<evidence type="ECO:0000256" key="3">
    <source>
        <dbReference type="SAM" id="Phobius"/>
    </source>
</evidence>
<comment type="subcellular location">
    <subcellularLocation>
        <location evidence="1">Membrane</location>
    </subcellularLocation>
</comment>
<dbReference type="PANTHER" id="PTHR37042">
    <property type="entry name" value="OUTER MEMBRANE PROTEIN RV1973"/>
    <property type="match status" value="1"/>
</dbReference>